<dbReference type="Proteomes" id="UP001227192">
    <property type="component" value="Unassembled WGS sequence"/>
</dbReference>
<keyword evidence="2" id="KW-1185">Reference proteome</keyword>
<organism evidence="1 2">
    <name type="scientific">Penicillium thymicola</name>
    <dbReference type="NCBI Taxonomy" id="293382"/>
    <lineage>
        <taxon>Eukaryota</taxon>
        <taxon>Fungi</taxon>
        <taxon>Dikarya</taxon>
        <taxon>Ascomycota</taxon>
        <taxon>Pezizomycotina</taxon>
        <taxon>Eurotiomycetes</taxon>
        <taxon>Eurotiomycetidae</taxon>
        <taxon>Eurotiales</taxon>
        <taxon>Aspergillaceae</taxon>
        <taxon>Penicillium</taxon>
    </lineage>
</organism>
<evidence type="ECO:0000313" key="1">
    <source>
        <dbReference type="EMBL" id="KAJ9485738.1"/>
    </source>
</evidence>
<dbReference type="EMBL" id="LACB01000249">
    <property type="protein sequence ID" value="KAJ9485738.1"/>
    <property type="molecule type" value="Genomic_DNA"/>
</dbReference>
<accession>A0AAI9TEN8</accession>
<protein>
    <submittedName>
        <fullName evidence="1">Uncharacterized protein</fullName>
    </submittedName>
</protein>
<comment type="caution">
    <text evidence="1">The sequence shown here is derived from an EMBL/GenBank/DDBJ whole genome shotgun (WGS) entry which is preliminary data.</text>
</comment>
<gene>
    <name evidence="1" type="ORF">VN97_g7610</name>
</gene>
<dbReference type="AlphaFoldDB" id="A0AAI9TEN8"/>
<proteinExistence type="predicted"/>
<evidence type="ECO:0000313" key="2">
    <source>
        <dbReference type="Proteomes" id="UP001227192"/>
    </source>
</evidence>
<reference evidence="1" key="1">
    <citation type="submission" date="2015-06" db="EMBL/GenBank/DDBJ databases">
        <authorList>
            <person name="Nguyen H."/>
        </authorList>
    </citation>
    <scope>NUCLEOTIDE SEQUENCE</scope>
    <source>
        <strain evidence="1">DAOM 180753</strain>
    </source>
</reference>
<name>A0AAI9TEN8_PENTH</name>
<reference evidence="1" key="2">
    <citation type="journal article" date="2016" name="Fungal Biol.">
        <title>Ochratoxin A production by Penicillium thymicola.</title>
        <authorList>
            <person name="Nguyen H.D.T."/>
            <person name="McMullin D.R."/>
            <person name="Ponomareva E."/>
            <person name="Riley R."/>
            <person name="Pomraning K.R."/>
            <person name="Baker S.E."/>
            <person name="Seifert K.A."/>
        </authorList>
    </citation>
    <scope>NUCLEOTIDE SEQUENCE</scope>
    <source>
        <strain evidence="1">DAOM 180753</strain>
    </source>
</reference>
<feature type="non-terminal residue" evidence="1">
    <location>
        <position position="1"/>
    </location>
</feature>
<sequence length="79" mass="8952">EGHVATRVPMYETSTSLRSMQLHTQIKRGFLVSVLQQVATHLGIIVHLSSPTEYMGGVYPLLFNCRTSHLSSRNYLYTQ</sequence>